<gene>
    <name evidence="1" type="ORF">SAMN05661044_00519</name>
</gene>
<dbReference type="EMBL" id="FOAF01000001">
    <property type="protein sequence ID" value="SEK55055.1"/>
    <property type="molecule type" value="Genomic_DNA"/>
</dbReference>
<evidence type="ECO:0000313" key="2">
    <source>
        <dbReference type="Proteomes" id="UP000199421"/>
    </source>
</evidence>
<evidence type="ECO:0000313" key="1">
    <source>
        <dbReference type="EMBL" id="SEK55055.1"/>
    </source>
</evidence>
<protein>
    <submittedName>
        <fullName evidence="1">Uncharacterized protein</fullName>
    </submittedName>
</protein>
<dbReference type="STRING" id="407022.SAMN05661044_00519"/>
<name>A0A1H7I3G6_OLID1</name>
<accession>A0A1H7I3G6</accession>
<keyword evidence="2" id="KW-1185">Reference proteome</keyword>
<dbReference type="Proteomes" id="UP000199421">
    <property type="component" value="Unassembled WGS sequence"/>
</dbReference>
<reference evidence="2" key="1">
    <citation type="submission" date="2016-10" db="EMBL/GenBank/DDBJ databases">
        <authorList>
            <person name="Varghese N."/>
            <person name="Submissions S."/>
        </authorList>
    </citation>
    <scope>NUCLEOTIDE SEQUENCE [LARGE SCALE GENOMIC DNA]</scope>
    <source>
        <strain evidence="2">DSM 18733</strain>
    </source>
</reference>
<dbReference type="AlphaFoldDB" id="A0A1H7I3G6"/>
<sequence length="85" mass="9732">MHIQQEKVVCKFLFELPNGRSAEDFVILTAEFNGLLVNVGFIVFCHLYAPTNLGQDLAPFPQIMDGCQWVLEPVSRHFFINQDSF</sequence>
<proteinExistence type="predicted"/>
<organism evidence="1 2">
    <name type="scientific">Olivibacter domesticus</name>
    <name type="common">Pseudosphingobacterium domesticum</name>
    <dbReference type="NCBI Taxonomy" id="407022"/>
    <lineage>
        <taxon>Bacteria</taxon>
        <taxon>Pseudomonadati</taxon>
        <taxon>Bacteroidota</taxon>
        <taxon>Sphingobacteriia</taxon>
        <taxon>Sphingobacteriales</taxon>
        <taxon>Sphingobacteriaceae</taxon>
        <taxon>Olivibacter</taxon>
    </lineage>
</organism>